<evidence type="ECO:0000259" key="1">
    <source>
        <dbReference type="Pfam" id="PF07819"/>
    </source>
</evidence>
<evidence type="ECO:0000313" key="3">
    <source>
        <dbReference type="Proteomes" id="UP000036097"/>
    </source>
</evidence>
<dbReference type="InterPro" id="IPR029058">
    <property type="entry name" value="AB_hydrolase_fold"/>
</dbReference>
<organism evidence="2 3">
    <name type="scientific">Photobacterium aquae</name>
    <dbReference type="NCBI Taxonomy" id="1195763"/>
    <lineage>
        <taxon>Bacteria</taxon>
        <taxon>Pseudomonadati</taxon>
        <taxon>Pseudomonadota</taxon>
        <taxon>Gammaproteobacteria</taxon>
        <taxon>Vibrionales</taxon>
        <taxon>Vibrionaceae</taxon>
        <taxon>Photobacterium</taxon>
    </lineage>
</organism>
<dbReference type="SUPFAM" id="SSF53474">
    <property type="entry name" value="alpha/beta-Hydrolases"/>
    <property type="match status" value="1"/>
</dbReference>
<dbReference type="Proteomes" id="UP000036097">
    <property type="component" value="Unassembled WGS sequence"/>
</dbReference>
<dbReference type="GO" id="GO:0016788">
    <property type="term" value="F:hydrolase activity, acting on ester bonds"/>
    <property type="evidence" value="ECO:0007669"/>
    <property type="project" value="InterPro"/>
</dbReference>
<dbReference type="RefSeq" id="WP_047877892.1">
    <property type="nucleotide sequence ID" value="NZ_LDOT01000006.1"/>
</dbReference>
<dbReference type="Pfam" id="PF07819">
    <property type="entry name" value="PGAP1"/>
    <property type="match status" value="1"/>
</dbReference>
<comment type="caution">
    <text evidence="2">The sequence shown here is derived from an EMBL/GenBank/DDBJ whole genome shotgun (WGS) entry which is preliminary data.</text>
</comment>
<proteinExistence type="predicted"/>
<protein>
    <recommendedName>
        <fullName evidence="1">GPI inositol-deacylase PGAP1-like alpha/beta domain-containing protein</fullName>
    </recommendedName>
</protein>
<dbReference type="PATRIC" id="fig|1195763.3.peg.1188"/>
<accession>A0A0J1H5T4</accession>
<sequence>MITKHSISHTFRHLKDEISIFLQENSIHAKEHVLTMLDQNLPPSQKESLIAMLNGMVGDVLLKRNSRLASPMVFTDLHQVLSYDTAELERQLPVHTSRIVLCIHGWCMADKGWIKKGPDHGQQFVNAGYTPIYLRYNTGNHISLNGEELAFRLEKLLKAWPVEVKELVIIGHSMGGLVTRSACFYAAEHQLDWLGMLRTFVTLGTPHNGAPLARLACWIDEQITVTPQLRFLQKLGEIRSNGSKDLSHGFIRHQSWMEEDTRRLLTDGPNIYVRPALPKHTQCYAVASCLGKNTSDENNRRLGDGLVPVGSALGLAEKSTMALGYKPENQWLVGGISHLNLLYHPVVQAKVKGWVLQNTD</sequence>
<feature type="domain" description="GPI inositol-deacylase PGAP1-like alpha/beta" evidence="1">
    <location>
        <begin position="162"/>
        <end position="263"/>
    </location>
</feature>
<keyword evidence="3" id="KW-1185">Reference proteome</keyword>
<dbReference type="AlphaFoldDB" id="A0A0J1H5T4"/>
<reference evidence="2 3" key="1">
    <citation type="submission" date="2015-05" db="EMBL/GenBank/DDBJ databases">
        <title>Photobacterium galathea sp. nov.</title>
        <authorList>
            <person name="Machado H."/>
            <person name="Gram L."/>
        </authorList>
    </citation>
    <scope>NUCLEOTIDE SEQUENCE [LARGE SCALE GENOMIC DNA]</scope>
    <source>
        <strain evidence="2 3">CGMCC 1.12159</strain>
    </source>
</reference>
<evidence type="ECO:0000313" key="2">
    <source>
        <dbReference type="EMBL" id="KLV07041.1"/>
    </source>
</evidence>
<dbReference type="InterPro" id="IPR012908">
    <property type="entry name" value="PGAP1-ab_dom-like"/>
</dbReference>
<dbReference type="STRING" id="1195763.ABT56_05610"/>
<dbReference type="OrthoDB" id="556502at2"/>
<gene>
    <name evidence="2" type="ORF">ABT56_05610</name>
</gene>
<dbReference type="Gene3D" id="3.40.50.1820">
    <property type="entry name" value="alpha/beta hydrolase"/>
    <property type="match status" value="1"/>
</dbReference>
<dbReference type="EMBL" id="LDOT01000006">
    <property type="protein sequence ID" value="KLV07041.1"/>
    <property type="molecule type" value="Genomic_DNA"/>
</dbReference>
<name>A0A0J1H5T4_9GAMM</name>